<keyword evidence="2" id="KW-1185">Reference proteome</keyword>
<evidence type="ECO:0000313" key="2">
    <source>
        <dbReference type="Proteomes" id="UP000027265"/>
    </source>
</evidence>
<dbReference type="Proteomes" id="UP000027265">
    <property type="component" value="Unassembled WGS sequence"/>
</dbReference>
<name>A0A067QK23_9AGAM</name>
<dbReference type="AlphaFoldDB" id="A0A067QK23"/>
<sequence>MFFPVTARKVWLCHFPFQGQKIIQSLKPAPIWKDLIILYSHLTFVSAPHFTSSAIAVSIGHCLLVPSTIRRNRSLPQSGWYSGAGWRFIVPRFRQELSFVVVSSVLVPSLRSGHVEIYLQRAHTWATGTGASADDLGLSIHPRFLEYPLCSILHNSQDASSKSRTSSVFVFLS</sequence>
<gene>
    <name evidence="1" type="ORF">JAAARDRAFT_53154</name>
</gene>
<dbReference type="HOGENOM" id="CLU_1547815_0_0_1"/>
<protein>
    <submittedName>
        <fullName evidence="1">Uncharacterized protein</fullName>
    </submittedName>
</protein>
<proteinExistence type="predicted"/>
<accession>A0A067QK23</accession>
<dbReference type="EMBL" id="KL197710">
    <property type="protein sequence ID" value="KDQ62936.1"/>
    <property type="molecule type" value="Genomic_DNA"/>
</dbReference>
<dbReference type="InParanoid" id="A0A067QK23"/>
<evidence type="ECO:0000313" key="1">
    <source>
        <dbReference type="EMBL" id="KDQ62936.1"/>
    </source>
</evidence>
<organism evidence="1 2">
    <name type="scientific">Jaapia argillacea MUCL 33604</name>
    <dbReference type="NCBI Taxonomy" id="933084"/>
    <lineage>
        <taxon>Eukaryota</taxon>
        <taxon>Fungi</taxon>
        <taxon>Dikarya</taxon>
        <taxon>Basidiomycota</taxon>
        <taxon>Agaricomycotina</taxon>
        <taxon>Agaricomycetes</taxon>
        <taxon>Agaricomycetidae</taxon>
        <taxon>Jaapiales</taxon>
        <taxon>Jaapiaceae</taxon>
        <taxon>Jaapia</taxon>
    </lineage>
</organism>
<reference evidence="2" key="1">
    <citation type="journal article" date="2014" name="Proc. Natl. Acad. Sci. U.S.A.">
        <title>Extensive sampling of basidiomycete genomes demonstrates inadequacy of the white-rot/brown-rot paradigm for wood decay fungi.</title>
        <authorList>
            <person name="Riley R."/>
            <person name="Salamov A.A."/>
            <person name="Brown D.W."/>
            <person name="Nagy L.G."/>
            <person name="Floudas D."/>
            <person name="Held B.W."/>
            <person name="Levasseur A."/>
            <person name="Lombard V."/>
            <person name="Morin E."/>
            <person name="Otillar R."/>
            <person name="Lindquist E.A."/>
            <person name="Sun H."/>
            <person name="LaButti K.M."/>
            <person name="Schmutz J."/>
            <person name="Jabbour D."/>
            <person name="Luo H."/>
            <person name="Baker S.E."/>
            <person name="Pisabarro A.G."/>
            <person name="Walton J.D."/>
            <person name="Blanchette R.A."/>
            <person name="Henrissat B."/>
            <person name="Martin F."/>
            <person name="Cullen D."/>
            <person name="Hibbett D.S."/>
            <person name="Grigoriev I.V."/>
        </authorList>
    </citation>
    <scope>NUCLEOTIDE SEQUENCE [LARGE SCALE GENOMIC DNA]</scope>
    <source>
        <strain evidence="2">MUCL 33604</strain>
    </source>
</reference>